<reference evidence="2" key="1">
    <citation type="journal article" date="2019" name="Int. J. Syst. Evol. Microbiol.">
        <title>The Global Catalogue of Microorganisms (GCM) 10K type strain sequencing project: providing services to taxonomists for standard genome sequencing and annotation.</title>
        <authorList>
            <consortium name="The Broad Institute Genomics Platform"/>
            <consortium name="The Broad Institute Genome Sequencing Center for Infectious Disease"/>
            <person name="Wu L."/>
            <person name="Ma J."/>
        </authorList>
    </citation>
    <scope>NUCLEOTIDE SEQUENCE [LARGE SCALE GENOMIC DNA]</scope>
    <source>
        <strain evidence="2">CGMCC 1.15304</strain>
    </source>
</reference>
<organism evidence="1 2">
    <name type="scientific">Kordiimonas lipolytica</name>
    <dbReference type="NCBI Taxonomy" id="1662421"/>
    <lineage>
        <taxon>Bacteria</taxon>
        <taxon>Pseudomonadati</taxon>
        <taxon>Pseudomonadota</taxon>
        <taxon>Alphaproteobacteria</taxon>
        <taxon>Kordiimonadales</taxon>
        <taxon>Kordiimonadaceae</taxon>
        <taxon>Kordiimonas</taxon>
    </lineage>
</organism>
<evidence type="ECO:0000313" key="1">
    <source>
        <dbReference type="EMBL" id="MFC4349909.1"/>
    </source>
</evidence>
<evidence type="ECO:0000313" key="2">
    <source>
        <dbReference type="Proteomes" id="UP001595776"/>
    </source>
</evidence>
<dbReference type="InterPro" id="IPR027417">
    <property type="entry name" value="P-loop_NTPase"/>
</dbReference>
<gene>
    <name evidence="1" type="ORF">ACFO5Q_18815</name>
</gene>
<protein>
    <submittedName>
        <fullName evidence="1">Sulfotransferase</fullName>
    </submittedName>
</protein>
<name>A0ABV8UHE5_9PROT</name>
<dbReference type="EMBL" id="JBHSCR010000036">
    <property type="protein sequence ID" value="MFC4349909.1"/>
    <property type="molecule type" value="Genomic_DNA"/>
</dbReference>
<comment type="caution">
    <text evidence="1">The sequence shown here is derived from an EMBL/GenBank/DDBJ whole genome shotgun (WGS) entry which is preliminary data.</text>
</comment>
<dbReference type="RefSeq" id="WP_068144279.1">
    <property type="nucleotide sequence ID" value="NZ_JBHSCR010000036.1"/>
</dbReference>
<accession>A0ABV8UHE5</accession>
<dbReference type="Proteomes" id="UP001595776">
    <property type="component" value="Unassembled WGS sequence"/>
</dbReference>
<proteinExistence type="predicted"/>
<dbReference type="Gene3D" id="3.40.50.300">
    <property type="entry name" value="P-loop containing nucleotide triphosphate hydrolases"/>
    <property type="match status" value="1"/>
</dbReference>
<keyword evidence="2" id="KW-1185">Reference proteome</keyword>
<dbReference type="SUPFAM" id="SSF52540">
    <property type="entry name" value="P-loop containing nucleoside triphosphate hydrolases"/>
    <property type="match status" value="1"/>
</dbReference>
<sequence length="356" mass="41575">MLRLFEQRVMRRLSAHPGLERTAAHAMGLFRAKAPLPTYRDVDKFPNNNNSLHPDGPVFITARFRSGSTLLWQAFDRLAGFTAYYEPLNERRWFDPITRGEGTDETHRGVQNYHSNYNGLEHLSQWFTDEWTYKNLVLGHSAHACALEKYIAELISRAPERPVLQFNRVDFRLPFLKKNFPEASILHLRRNPRDTWRSTLKGHQNDQSWNLLSYSDHCHFYLLPWYRDLVISYPWLLMDGRRTHPYRLHYLVSRLSDLFAAEWADASISYEALCNDFTGIFERILSEKGHTHSAQKSKKGTPIVPKECPFDLSPLHGLMAPRQKAYDHSADEEFYAAEEAAAERLLRAHLPHLERD</sequence>
<dbReference type="Pfam" id="PF13469">
    <property type="entry name" value="Sulfotransfer_3"/>
    <property type="match status" value="1"/>
</dbReference>